<keyword evidence="2" id="KW-1185">Reference proteome</keyword>
<dbReference type="Proteomes" id="UP000011864">
    <property type="component" value="Chromosome"/>
</dbReference>
<organism evidence="1 2">
    <name type="scientific">Paraglaciecola psychrophila 170</name>
    <dbReference type="NCBI Taxonomy" id="1129794"/>
    <lineage>
        <taxon>Bacteria</taxon>
        <taxon>Pseudomonadati</taxon>
        <taxon>Pseudomonadota</taxon>
        <taxon>Gammaproteobacteria</taxon>
        <taxon>Alteromonadales</taxon>
        <taxon>Alteromonadaceae</taxon>
        <taxon>Paraglaciecola</taxon>
    </lineage>
</organism>
<dbReference type="KEGG" id="gps:C427_0510"/>
<proteinExistence type="predicted"/>
<dbReference type="RefSeq" id="WP_007640365.1">
    <property type="nucleotide sequence ID" value="NC_020514.1"/>
</dbReference>
<evidence type="ECO:0000313" key="1">
    <source>
        <dbReference type="EMBL" id="AGH42620.1"/>
    </source>
</evidence>
<sequence>MKDCWIEDKAFQHDYIILSSIDVSAYEEELSTSSYRTVLTILFYHLMHKKHASMLEYVDQGLKDFKKTPTFNNYCKRYWLN</sequence>
<dbReference type="EMBL" id="CP003837">
    <property type="protein sequence ID" value="AGH42620.1"/>
    <property type="molecule type" value="Genomic_DNA"/>
</dbReference>
<dbReference type="AlphaFoldDB" id="K6ZSI6"/>
<reference evidence="1 2" key="1">
    <citation type="journal article" date="2013" name="Genome Announc.">
        <title>Complete Genome Sequence of Glaciecola psychrophila Strain 170T.</title>
        <authorList>
            <person name="Yin J."/>
            <person name="Chen J."/>
            <person name="Liu G."/>
            <person name="Yu Y."/>
            <person name="Song L."/>
            <person name="Wang X."/>
            <person name="Qu X."/>
        </authorList>
    </citation>
    <scope>NUCLEOTIDE SEQUENCE [LARGE SCALE GENOMIC DNA]</scope>
    <source>
        <strain evidence="1 2">170</strain>
    </source>
</reference>
<dbReference type="HOGENOM" id="CLU_2570709_0_0_6"/>
<gene>
    <name evidence="1" type="ORF">C427_0510</name>
</gene>
<name>K6ZSI6_9ALTE</name>
<accession>K6ZSI6</accession>
<protein>
    <submittedName>
        <fullName evidence="1">Uncharacterized protein</fullName>
    </submittedName>
</protein>
<dbReference type="PATRIC" id="fig|1129794.4.peg.505"/>
<evidence type="ECO:0000313" key="2">
    <source>
        <dbReference type="Proteomes" id="UP000011864"/>
    </source>
</evidence>